<organism evidence="2 3">
    <name type="scientific">Deinococcus ficus</name>
    <dbReference type="NCBI Taxonomy" id="317577"/>
    <lineage>
        <taxon>Bacteria</taxon>
        <taxon>Thermotogati</taxon>
        <taxon>Deinococcota</taxon>
        <taxon>Deinococci</taxon>
        <taxon>Deinococcales</taxon>
        <taxon>Deinococcaceae</taxon>
        <taxon>Deinococcus</taxon>
    </lineage>
</organism>
<geneLocation type="plasmid" evidence="3">
    <name>pdfi1</name>
</geneLocation>
<evidence type="ECO:0000313" key="2">
    <source>
        <dbReference type="EMBL" id="ASN82404.1"/>
    </source>
</evidence>
<name>A0A221T0I4_9DEIO</name>
<protein>
    <submittedName>
        <fullName evidence="2">Uncharacterized protein</fullName>
    </submittedName>
</protein>
<proteinExistence type="predicted"/>
<dbReference type="AlphaFoldDB" id="A0A221T0I4"/>
<keyword evidence="3" id="KW-1185">Reference proteome</keyword>
<evidence type="ECO:0000256" key="1">
    <source>
        <dbReference type="SAM" id="MobiDB-lite"/>
    </source>
</evidence>
<sequence>MTSDDPVIRELMSAFELAAAAGEHLVVVSAGSVPRSGLDAMTGHGARVVEIPASRVVAEVVAALRRHLPGEMRMVGVLSSLAADEPVTLARTPTDLDRPQGGPVIRERGGSEPWRRRR</sequence>
<feature type="compositionally biased region" description="Basic and acidic residues" evidence="1">
    <location>
        <begin position="105"/>
        <end position="118"/>
    </location>
</feature>
<dbReference type="Proteomes" id="UP000259030">
    <property type="component" value="Plasmid pDFI1"/>
</dbReference>
<dbReference type="EMBL" id="CP021082">
    <property type="protein sequence ID" value="ASN82404.1"/>
    <property type="molecule type" value="Genomic_DNA"/>
</dbReference>
<gene>
    <name evidence="2" type="ORF">DFI_14545</name>
</gene>
<dbReference type="KEGG" id="dfc:DFI_14545"/>
<keyword evidence="2" id="KW-0614">Plasmid</keyword>
<evidence type="ECO:0000313" key="3">
    <source>
        <dbReference type="Proteomes" id="UP000259030"/>
    </source>
</evidence>
<feature type="region of interest" description="Disordered" evidence="1">
    <location>
        <begin position="89"/>
        <end position="118"/>
    </location>
</feature>
<dbReference type="STRING" id="317577.GCA_000419625_03242"/>
<accession>A0A221T0I4</accession>
<reference evidence="2 3" key="1">
    <citation type="submission" date="2017-05" db="EMBL/GenBank/DDBJ databases">
        <title>The complete genome sequence of Deinococcus ficus isolated from the rhizosphere of the Ficus religiosa L. in Taiwan.</title>
        <authorList>
            <person name="Wu K.-M."/>
            <person name="Liao T.-L."/>
            <person name="Liu Y.-M."/>
            <person name="Young C.-C."/>
            <person name="Tsai S.-F."/>
        </authorList>
    </citation>
    <scope>NUCLEOTIDE SEQUENCE [LARGE SCALE GENOMIC DNA]</scope>
    <source>
        <strain evidence="2 3">CC-FR2-10</strain>
        <plasmid evidence="3">pdfi1</plasmid>
    </source>
</reference>